<evidence type="ECO:0000313" key="2">
    <source>
        <dbReference type="EMBL" id="KAF8388746.1"/>
    </source>
</evidence>
<comment type="caution">
    <text evidence="2">The sequence shown here is derived from an EMBL/GenBank/DDBJ whole genome shotgun (WGS) entry which is preliminary data.</text>
</comment>
<feature type="compositionally biased region" description="Polar residues" evidence="1">
    <location>
        <begin position="1"/>
        <end position="10"/>
    </location>
</feature>
<reference evidence="2 3" key="1">
    <citation type="submission" date="2020-04" db="EMBL/GenBank/DDBJ databases">
        <title>Plant Genome Project.</title>
        <authorList>
            <person name="Zhang R.-G."/>
        </authorList>
    </citation>
    <scope>NUCLEOTIDE SEQUENCE [LARGE SCALE GENOMIC DNA]</scope>
    <source>
        <strain evidence="2">YNK0</strain>
        <tissue evidence="2">Leaf</tissue>
    </source>
</reference>
<keyword evidence="3" id="KW-1185">Reference proteome</keyword>
<dbReference type="Proteomes" id="UP000655225">
    <property type="component" value="Unassembled WGS sequence"/>
</dbReference>
<dbReference type="AlphaFoldDB" id="A0A834YN57"/>
<name>A0A834YN57_TETSI</name>
<sequence>MKAKTAQKQQKNSKEKKPEGMSSVQPHQVIRTKAMRCTKVFIPPQEVNQSMAKNVAPARDGTRQYDEYLKFLMDLDANELFIPDILNSDLLQVYRDETLEDDSVIGDDSGANYMSSCSTNAAIIENFNAYDSLHEPNAALELKRSVQHPGAAEPPSTLPIGSRSPATFTTAIAAATVHHRTCITFDGVCVFASHHRRQILPFSGDLSFSGELRFVPKLSGSEIYMIRFFTIIWDELQSDSAGPAPLSWSEFGIQRL</sequence>
<evidence type="ECO:0000256" key="1">
    <source>
        <dbReference type="SAM" id="MobiDB-lite"/>
    </source>
</evidence>
<evidence type="ECO:0000313" key="3">
    <source>
        <dbReference type="Proteomes" id="UP000655225"/>
    </source>
</evidence>
<gene>
    <name evidence="2" type="ORF">HHK36_025426</name>
</gene>
<proteinExistence type="predicted"/>
<protein>
    <submittedName>
        <fullName evidence="2">Uncharacterized protein</fullName>
    </submittedName>
</protein>
<accession>A0A834YN57</accession>
<feature type="region of interest" description="Disordered" evidence="1">
    <location>
        <begin position="1"/>
        <end position="28"/>
    </location>
</feature>
<dbReference type="EMBL" id="JABCRI010000019">
    <property type="protein sequence ID" value="KAF8388746.1"/>
    <property type="molecule type" value="Genomic_DNA"/>
</dbReference>
<organism evidence="2 3">
    <name type="scientific">Tetracentron sinense</name>
    <name type="common">Spur-leaf</name>
    <dbReference type="NCBI Taxonomy" id="13715"/>
    <lineage>
        <taxon>Eukaryota</taxon>
        <taxon>Viridiplantae</taxon>
        <taxon>Streptophyta</taxon>
        <taxon>Embryophyta</taxon>
        <taxon>Tracheophyta</taxon>
        <taxon>Spermatophyta</taxon>
        <taxon>Magnoliopsida</taxon>
        <taxon>Trochodendrales</taxon>
        <taxon>Trochodendraceae</taxon>
        <taxon>Tetracentron</taxon>
    </lineage>
</organism>